<evidence type="ECO:0000259" key="8">
    <source>
        <dbReference type="PROSITE" id="PS50835"/>
    </source>
</evidence>
<dbReference type="InterPro" id="IPR013106">
    <property type="entry name" value="Ig_V-set"/>
</dbReference>
<dbReference type="InterPro" id="IPR007110">
    <property type="entry name" value="Ig-like_dom"/>
</dbReference>
<dbReference type="GO" id="GO:0002250">
    <property type="term" value="P:adaptive immune response"/>
    <property type="evidence" value="ECO:0007669"/>
    <property type="project" value="UniProtKB-KW"/>
</dbReference>
<evidence type="ECO:0000313" key="9">
    <source>
        <dbReference type="Ensembl" id="ENSCPGP00000028439.1"/>
    </source>
</evidence>
<dbReference type="Proteomes" id="UP000694419">
    <property type="component" value="Unplaced"/>
</dbReference>
<dbReference type="PANTHER" id="PTHR19343">
    <property type="entry name" value="T CELL RECEPTOR ALPHA VARIABLE 1-2"/>
    <property type="match status" value="1"/>
</dbReference>
<name>A0A8C3KXB3_9CHAR</name>
<evidence type="ECO:0000256" key="4">
    <source>
        <dbReference type="ARBA" id="ARBA00023170"/>
    </source>
</evidence>
<keyword evidence="4" id="KW-0675">Receptor</keyword>
<dbReference type="InterPro" id="IPR051006">
    <property type="entry name" value="TCR_variable_domain"/>
</dbReference>
<feature type="domain" description="Ig-like" evidence="8">
    <location>
        <begin position="22"/>
        <end position="123"/>
    </location>
</feature>
<dbReference type="InterPro" id="IPR003599">
    <property type="entry name" value="Ig_sub"/>
</dbReference>
<evidence type="ECO:0000256" key="6">
    <source>
        <dbReference type="ARBA" id="ARBA00043266"/>
    </source>
</evidence>
<keyword evidence="2" id="KW-0391">Immunity</keyword>
<dbReference type="SMART" id="SM00409">
    <property type="entry name" value="IG"/>
    <property type="match status" value="1"/>
</dbReference>
<reference evidence="9" key="2">
    <citation type="submission" date="2025-09" db="UniProtKB">
        <authorList>
            <consortium name="Ensembl"/>
        </authorList>
    </citation>
    <scope>IDENTIFICATION</scope>
</reference>
<dbReference type="SUPFAM" id="SSF48726">
    <property type="entry name" value="Immunoglobulin"/>
    <property type="match status" value="1"/>
</dbReference>
<evidence type="ECO:0000256" key="1">
    <source>
        <dbReference type="ARBA" id="ARBA00022729"/>
    </source>
</evidence>
<protein>
    <recommendedName>
        <fullName evidence="8">Ig-like domain-containing protein</fullName>
    </recommendedName>
</protein>
<evidence type="ECO:0000313" key="10">
    <source>
        <dbReference type="Proteomes" id="UP000694419"/>
    </source>
</evidence>
<keyword evidence="10" id="KW-1185">Reference proteome</keyword>
<evidence type="ECO:0000256" key="5">
    <source>
        <dbReference type="ARBA" id="ARBA00023319"/>
    </source>
</evidence>
<feature type="signal peptide" evidence="7">
    <location>
        <begin position="1"/>
        <end position="17"/>
    </location>
</feature>
<dbReference type="PROSITE" id="PS50835">
    <property type="entry name" value="IG_LIKE"/>
    <property type="match status" value="1"/>
</dbReference>
<dbReference type="InterPro" id="IPR013783">
    <property type="entry name" value="Ig-like_fold"/>
</dbReference>
<dbReference type="PANTHER" id="PTHR19343:SF26">
    <property type="entry name" value="T CELL RECEPTOR ALPHA VARIABLE 1-1"/>
    <property type="match status" value="1"/>
</dbReference>
<dbReference type="AlphaFoldDB" id="A0A8C3KXB3"/>
<keyword evidence="3" id="KW-1064">Adaptive immunity</keyword>
<dbReference type="Ensembl" id="ENSCPGT00000031032.1">
    <property type="protein sequence ID" value="ENSCPGP00000028439.1"/>
    <property type="gene ID" value="ENSCPGG00000019547.1"/>
</dbReference>
<evidence type="ECO:0000256" key="3">
    <source>
        <dbReference type="ARBA" id="ARBA00023130"/>
    </source>
</evidence>
<proteinExistence type="predicted"/>
<evidence type="ECO:0000256" key="2">
    <source>
        <dbReference type="ARBA" id="ARBA00022859"/>
    </source>
</evidence>
<dbReference type="SMART" id="SM00406">
    <property type="entry name" value="IGv"/>
    <property type="match status" value="1"/>
</dbReference>
<keyword evidence="5" id="KW-0393">Immunoglobulin domain</keyword>
<dbReference type="Gene3D" id="2.60.40.10">
    <property type="entry name" value="Immunoglobulins"/>
    <property type="match status" value="1"/>
</dbReference>
<organism evidence="9 10">
    <name type="scientific">Calidris pygmaea</name>
    <name type="common">Spoon-billed sandpiper</name>
    <dbReference type="NCBI Taxonomy" id="425635"/>
    <lineage>
        <taxon>Eukaryota</taxon>
        <taxon>Metazoa</taxon>
        <taxon>Chordata</taxon>
        <taxon>Craniata</taxon>
        <taxon>Vertebrata</taxon>
        <taxon>Euteleostomi</taxon>
        <taxon>Archelosauria</taxon>
        <taxon>Archosauria</taxon>
        <taxon>Dinosauria</taxon>
        <taxon>Saurischia</taxon>
        <taxon>Theropoda</taxon>
        <taxon>Coelurosauria</taxon>
        <taxon>Aves</taxon>
        <taxon>Neognathae</taxon>
        <taxon>Neoaves</taxon>
        <taxon>Charadriiformes</taxon>
        <taxon>Scolopacidae</taxon>
        <taxon>Calidris</taxon>
    </lineage>
</organism>
<dbReference type="InterPro" id="IPR036179">
    <property type="entry name" value="Ig-like_dom_sf"/>
</dbReference>
<feature type="chain" id="PRO_5034356706" description="Ig-like domain-containing protein" evidence="7">
    <location>
        <begin position="18"/>
        <end position="162"/>
    </location>
</feature>
<reference evidence="9" key="1">
    <citation type="submission" date="2025-08" db="UniProtKB">
        <authorList>
            <consortium name="Ensembl"/>
        </authorList>
    </citation>
    <scope>IDENTIFICATION</scope>
</reference>
<dbReference type="GO" id="GO:0042605">
    <property type="term" value="F:peptide antigen binding"/>
    <property type="evidence" value="ECO:0007669"/>
    <property type="project" value="TreeGrafter"/>
</dbReference>
<dbReference type="GO" id="GO:0042101">
    <property type="term" value="C:T cell receptor complex"/>
    <property type="evidence" value="ECO:0007669"/>
    <property type="project" value="UniProtKB-KW"/>
</dbReference>
<keyword evidence="6" id="KW-1279">T cell receptor</keyword>
<accession>A0A8C3KXB3</accession>
<keyword evidence="1 7" id="KW-0732">Signal</keyword>
<sequence>MHLRYLVLVVFLRQWLGKSWFSSMRIFSSSRKPLPQRDTFQTTCTYRTSSFDALFWYQQRKGQSPQLVSYHTSDGRKRSGRFTTELNTTGKYSLLQLEEVEVSDSALYLCAVRDTSVQGASLAVQEPRGGRGCVCVRLRVGKGALRCSLAALLPPYTQGSAG</sequence>
<dbReference type="Pfam" id="PF07686">
    <property type="entry name" value="V-set"/>
    <property type="match status" value="1"/>
</dbReference>
<evidence type="ECO:0000256" key="7">
    <source>
        <dbReference type="SAM" id="SignalP"/>
    </source>
</evidence>